<keyword evidence="5" id="KW-0378">Hydrolase</keyword>
<evidence type="ECO:0000313" key="7">
    <source>
        <dbReference type="Ensembl" id="ENSPCOP00000013461.1"/>
    </source>
</evidence>
<feature type="binding site" evidence="4">
    <location>
        <position position="35"/>
    </location>
    <ligand>
        <name>Ca(2+)</name>
        <dbReference type="ChEBI" id="CHEBI:29108"/>
    </ligand>
</feature>
<dbReference type="GO" id="GO:0005543">
    <property type="term" value="F:phospholipid binding"/>
    <property type="evidence" value="ECO:0007669"/>
    <property type="project" value="TreeGrafter"/>
</dbReference>
<dbReference type="Ensembl" id="ENSPCOT00000024064.1">
    <property type="protein sequence ID" value="ENSPCOP00000013461.1"/>
    <property type="gene ID" value="ENSPCOG00000018352.1"/>
</dbReference>
<dbReference type="GO" id="GO:0006644">
    <property type="term" value="P:phospholipid metabolic process"/>
    <property type="evidence" value="ECO:0007669"/>
    <property type="project" value="InterPro"/>
</dbReference>
<protein>
    <recommendedName>
        <fullName evidence="5">Phospholipase A2</fullName>
        <ecNumber evidence="5">3.1.1.4</ecNumber>
    </recommendedName>
</protein>
<dbReference type="InterPro" id="IPR001211">
    <property type="entry name" value="PLA2"/>
</dbReference>
<feature type="binding site" evidence="4">
    <location>
        <position position="37"/>
    </location>
    <ligand>
        <name>Ca(2+)</name>
        <dbReference type="ChEBI" id="CHEBI:29108"/>
    </ligand>
</feature>
<evidence type="ECO:0000256" key="5">
    <source>
        <dbReference type="RuleBase" id="RU361236"/>
    </source>
</evidence>
<feature type="binding site" evidence="4">
    <location>
        <position position="33"/>
    </location>
    <ligand>
        <name>Ca(2+)</name>
        <dbReference type="ChEBI" id="CHEBI:29108"/>
    </ligand>
</feature>
<keyword evidence="4" id="KW-0479">Metal-binding</keyword>
<organism evidence="7 8">
    <name type="scientific">Propithecus coquereli</name>
    <name type="common">Coquerel's sifaka</name>
    <name type="synonym">Propithecus verreauxi coquereli</name>
    <dbReference type="NCBI Taxonomy" id="379532"/>
    <lineage>
        <taxon>Eukaryota</taxon>
        <taxon>Metazoa</taxon>
        <taxon>Chordata</taxon>
        <taxon>Craniata</taxon>
        <taxon>Vertebrata</taxon>
        <taxon>Euteleostomi</taxon>
        <taxon>Mammalia</taxon>
        <taxon>Eutheria</taxon>
        <taxon>Euarchontoglires</taxon>
        <taxon>Primates</taxon>
        <taxon>Strepsirrhini</taxon>
        <taxon>Lemuriformes</taxon>
        <taxon>Indriidae</taxon>
        <taxon>Propithecus</taxon>
    </lineage>
</organism>
<dbReference type="Proteomes" id="UP000233160">
    <property type="component" value="Unassembled WGS sequence"/>
</dbReference>
<dbReference type="PANTHER" id="PTHR11716">
    <property type="entry name" value="PHOSPHOLIPASE A2 FAMILY MEMBER"/>
    <property type="match status" value="1"/>
</dbReference>
<reference evidence="7" key="1">
    <citation type="submission" date="2025-08" db="UniProtKB">
        <authorList>
            <consortium name="Ensembl"/>
        </authorList>
    </citation>
    <scope>IDENTIFICATION</scope>
</reference>
<dbReference type="SUPFAM" id="SSF48619">
    <property type="entry name" value="Phospholipase A2, PLA2"/>
    <property type="match status" value="1"/>
</dbReference>
<evidence type="ECO:0000259" key="6">
    <source>
        <dbReference type="Pfam" id="PF00068"/>
    </source>
</evidence>
<dbReference type="PANTHER" id="PTHR11716:SF57">
    <property type="entry name" value="GROUP IID SECRETORY PHOSPHOLIPASE A2"/>
    <property type="match status" value="1"/>
</dbReference>
<reference evidence="7" key="2">
    <citation type="submission" date="2025-09" db="UniProtKB">
        <authorList>
            <consortium name="Ensembl"/>
        </authorList>
    </citation>
    <scope>IDENTIFICATION</scope>
</reference>
<comment type="subcellular location">
    <subcellularLocation>
        <location evidence="1 5">Secreted</location>
    </subcellularLocation>
</comment>
<dbReference type="GeneTree" id="ENSGT00940000161938"/>
<comment type="similarity">
    <text evidence="2 5">Belongs to the phospholipase A2 family.</text>
</comment>
<comment type="catalytic activity">
    <reaction evidence="5">
        <text>a 1,2-diacyl-sn-glycero-3-phosphocholine + H2O = a 1-acyl-sn-glycero-3-phosphocholine + a fatty acid + H(+)</text>
        <dbReference type="Rhea" id="RHEA:15801"/>
        <dbReference type="ChEBI" id="CHEBI:15377"/>
        <dbReference type="ChEBI" id="CHEBI:15378"/>
        <dbReference type="ChEBI" id="CHEBI:28868"/>
        <dbReference type="ChEBI" id="CHEBI:57643"/>
        <dbReference type="ChEBI" id="CHEBI:58168"/>
        <dbReference type="EC" id="3.1.1.4"/>
    </reaction>
</comment>
<accession>A0A2K6FHK5</accession>
<proteinExistence type="inferred from homology"/>
<keyword evidence="5" id="KW-0443">Lipid metabolism</keyword>
<dbReference type="Gene3D" id="1.20.90.10">
    <property type="entry name" value="Phospholipase A2 domain"/>
    <property type="match status" value="1"/>
</dbReference>
<dbReference type="GO" id="GO:0005576">
    <property type="term" value="C:extracellular region"/>
    <property type="evidence" value="ECO:0007669"/>
    <property type="project" value="UniProtKB-SubCell"/>
</dbReference>
<keyword evidence="3 5" id="KW-0964">Secreted</keyword>
<dbReference type="EC" id="3.1.1.4" evidence="5"/>
<dbReference type="InterPro" id="IPR016090">
    <property type="entry name" value="PLA2-like_dom"/>
</dbReference>
<dbReference type="GO" id="GO:0005509">
    <property type="term" value="F:calcium ion binding"/>
    <property type="evidence" value="ECO:0007669"/>
    <property type="project" value="InterPro"/>
</dbReference>
<comment type="cofactor">
    <cofactor evidence="4">
        <name>Ca(2+)</name>
        <dbReference type="ChEBI" id="CHEBI:29108"/>
    </cofactor>
    <text evidence="4">Binds 1 Ca(2+) ion per subunit.</text>
</comment>
<dbReference type="GO" id="GO:0050482">
    <property type="term" value="P:arachidonate secretion"/>
    <property type="evidence" value="ECO:0007669"/>
    <property type="project" value="InterPro"/>
</dbReference>
<dbReference type="PRINTS" id="PR00389">
    <property type="entry name" value="PHPHLIPASEA2"/>
</dbReference>
<sequence>VMPAQGGILNLNKMIKQVTGKIPLFSYWPYGCYCGLGGRGQPKDATDCR</sequence>
<evidence type="ECO:0000256" key="1">
    <source>
        <dbReference type="ARBA" id="ARBA00004613"/>
    </source>
</evidence>
<gene>
    <name evidence="7" type="primary">PLA2G2D</name>
</gene>
<dbReference type="GO" id="GO:0047498">
    <property type="term" value="F:calcium-dependent phospholipase A2 activity"/>
    <property type="evidence" value="ECO:0007669"/>
    <property type="project" value="TreeGrafter"/>
</dbReference>
<dbReference type="Pfam" id="PF00068">
    <property type="entry name" value="Phospholip_A2_1"/>
    <property type="match status" value="1"/>
</dbReference>
<dbReference type="InterPro" id="IPR036444">
    <property type="entry name" value="PLipase_A2_dom_sf"/>
</dbReference>
<evidence type="ECO:0000256" key="4">
    <source>
        <dbReference type="PIRSR" id="PIRSR601211-2"/>
    </source>
</evidence>
<keyword evidence="8" id="KW-1185">Reference proteome</keyword>
<evidence type="ECO:0000256" key="2">
    <source>
        <dbReference type="ARBA" id="ARBA00007056"/>
    </source>
</evidence>
<dbReference type="GO" id="GO:0016042">
    <property type="term" value="P:lipid catabolic process"/>
    <property type="evidence" value="ECO:0007669"/>
    <property type="project" value="InterPro"/>
</dbReference>
<dbReference type="GO" id="GO:0042130">
    <property type="term" value="P:negative regulation of T cell proliferation"/>
    <property type="evidence" value="ECO:0007669"/>
    <property type="project" value="TreeGrafter"/>
</dbReference>
<dbReference type="AlphaFoldDB" id="A0A2K6FHK5"/>
<name>A0A2K6FHK5_PROCO</name>
<evidence type="ECO:0000256" key="3">
    <source>
        <dbReference type="ARBA" id="ARBA00022525"/>
    </source>
</evidence>
<evidence type="ECO:0000313" key="8">
    <source>
        <dbReference type="Proteomes" id="UP000233160"/>
    </source>
</evidence>
<feature type="domain" description="Phospholipase A2-like central" evidence="6">
    <location>
        <begin position="9"/>
        <end position="47"/>
    </location>
</feature>
<keyword evidence="4 5" id="KW-0106">Calcium</keyword>